<proteinExistence type="predicted"/>
<dbReference type="AlphaFoldDB" id="A0A919GQA7"/>
<evidence type="ECO:0000313" key="2">
    <source>
        <dbReference type="Proteomes" id="UP000603227"/>
    </source>
</evidence>
<name>A0A919GQA7_9ACTN</name>
<accession>A0A919GQA7</accession>
<reference evidence="1" key="1">
    <citation type="journal article" date="2014" name="Int. J. Syst. Evol. Microbiol.">
        <title>Complete genome sequence of Corynebacterium casei LMG S-19264T (=DSM 44701T), isolated from a smear-ripened cheese.</title>
        <authorList>
            <consortium name="US DOE Joint Genome Institute (JGI-PGF)"/>
            <person name="Walter F."/>
            <person name="Albersmeier A."/>
            <person name="Kalinowski J."/>
            <person name="Ruckert C."/>
        </authorList>
    </citation>
    <scope>NUCLEOTIDE SEQUENCE</scope>
    <source>
        <strain evidence="1">CGMCC 4.7403</strain>
    </source>
</reference>
<organism evidence="1 2">
    <name type="scientific">Streptomyces capitiformicae</name>
    <dbReference type="NCBI Taxonomy" id="2014920"/>
    <lineage>
        <taxon>Bacteria</taxon>
        <taxon>Bacillati</taxon>
        <taxon>Actinomycetota</taxon>
        <taxon>Actinomycetes</taxon>
        <taxon>Kitasatosporales</taxon>
        <taxon>Streptomycetaceae</taxon>
        <taxon>Streptomyces</taxon>
    </lineage>
</organism>
<comment type="caution">
    <text evidence="1">The sequence shown here is derived from an EMBL/GenBank/DDBJ whole genome shotgun (WGS) entry which is preliminary data.</text>
</comment>
<sequence length="88" mass="9112">MQQVVRPFMPTVADSGADLPAASGALQAQLAHEPGDGATGRGYALAVQLPPDLPDPVDAVVVGMDPADVRFQLRDAHRPALGVRFLAA</sequence>
<reference evidence="1" key="2">
    <citation type="submission" date="2020-09" db="EMBL/GenBank/DDBJ databases">
        <authorList>
            <person name="Sun Q."/>
            <person name="Zhou Y."/>
        </authorList>
    </citation>
    <scope>NUCLEOTIDE SEQUENCE</scope>
    <source>
        <strain evidence="1">CGMCC 4.7403</strain>
    </source>
</reference>
<protein>
    <submittedName>
        <fullName evidence="1">Uncharacterized protein</fullName>
    </submittedName>
</protein>
<dbReference type="Proteomes" id="UP000603227">
    <property type="component" value="Unassembled WGS sequence"/>
</dbReference>
<evidence type="ECO:0000313" key="1">
    <source>
        <dbReference type="EMBL" id="GHH88849.1"/>
    </source>
</evidence>
<gene>
    <name evidence="1" type="ORF">GCM10017771_35900</name>
</gene>
<keyword evidence="2" id="KW-1185">Reference proteome</keyword>
<dbReference type="EMBL" id="BNAT01000011">
    <property type="protein sequence ID" value="GHH88849.1"/>
    <property type="molecule type" value="Genomic_DNA"/>
</dbReference>